<name>A0A0K1PU13_9BACT</name>
<sequence length="38" mass="3946">MECEALAALDVECRDAEMALTLVLGALADGLQIARIGV</sequence>
<evidence type="ECO:0000313" key="2">
    <source>
        <dbReference type="Proteomes" id="UP000064967"/>
    </source>
</evidence>
<dbReference type="AlphaFoldDB" id="A0A0K1PU13"/>
<dbReference type="EMBL" id="CP012333">
    <property type="protein sequence ID" value="AKU96851.1"/>
    <property type="molecule type" value="Genomic_DNA"/>
</dbReference>
<gene>
    <name evidence="1" type="ORF">AKJ09_03515</name>
</gene>
<dbReference type="Proteomes" id="UP000064967">
    <property type="component" value="Chromosome"/>
</dbReference>
<protein>
    <submittedName>
        <fullName evidence="1">Uncharacterized protein</fullName>
    </submittedName>
</protein>
<proteinExistence type="predicted"/>
<reference evidence="1 2" key="1">
    <citation type="submission" date="2015-08" db="EMBL/GenBank/DDBJ databases">
        <authorList>
            <person name="Babu N.S."/>
            <person name="Beckwith C.J."/>
            <person name="Beseler K.G."/>
            <person name="Brison A."/>
            <person name="Carone J.V."/>
            <person name="Caskin T.P."/>
            <person name="Diamond M."/>
            <person name="Durham M.E."/>
            <person name="Foxe J.M."/>
            <person name="Go M."/>
            <person name="Henderson B.A."/>
            <person name="Jones I.B."/>
            <person name="McGettigan J.A."/>
            <person name="Micheletti S.J."/>
            <person name="Nasrallah M.E."/>
            <person name="Ortiz D."/>
            <person name="Piller C.R."/>
            <person name="Privatt S.R."/>
            <person name="Schneider S.L."/>
            <person name="Sharp S."/>
            <person name="Smith T.C."/>
            <person name="Stanton J.D."/>
            <person name="Ullery H.E."/>
            <person name="Wilson R.J."/>
            <person name="Serrano M.G."/>
            <person name="Buck G."/>
            <person name="Lee V."/>
            <person name="Wang Y."/>
            <person name="Carvalho R."/>
            <person name="Voegtly L."/>
            <person name="Shi R."/>
            <person name="Duckworth R."/>
            <person name="Johnson A."/>
            <person name="Loviza R."/>
            <person name="Walstead R."/>
            <person name="Shah Z."/>
            <person name="Kiflezghi M."/>
            <person name="Wade K."/>
            <person name="Ball S.L."/>
            <person name="Bradley K.W."/>
            <person name="Asai D.J."/>
            <person name="Bowman C.A."/>
            <person name="Russell D.A."/>
            <person name="Pope W.H."/>
            <person name="Jacobs-Sera D."/>
            <person name="Hendrix R.W."/>
            <person name="Hatfull G.F."/>
        </authorList>
    </citation>
    <scope>NUCLEOTIDE SEQUENCE [LARGE SCALE GENOMIC DNA]</scope>
    <source>
        <strain evidence="1 2">DSM 27648</strain>
    </source>
</reference>
<accession>A0A0K1PU13</accession>
<organism evidence="1 2">
    <name type="scientific">Labilithrix luteola</name>
    <dbReference type="NCBI Taxonomy" id="1391654"/>
    <lineage>
        <taxon>Bacteria</taxon>
        <taxon>Pseudomonadati</taxon>
        <taxon>Myxococcota</taxon>
        <taxon>Polyangia</taxon>
        <taxon>Polyangiales</taxon>
        <taxon>Labilitrichaceae</taxon>
        <taxon>Labilithrix</taxon>
    </lineage>
</organism>
<keyword evidence="2" id="KW-1185">Reference proteome</keyword>
<dbReference type="STRING" id="1391654.AKJ09_03515"/>
<dbReference type="KEGG" id="llu:AKJ09_03515"/>
<evidence type="ECO:0000313" key="1">
    <source>
        <dbReference type="EMBL" id="AKU96851.1"/>
    </source>
</evidence>